<dbReference type="OrthoDB" id="9808192at2"/>
<keyword evidence="1" id="KW-0812">Transmembrane</keyword>
<feature type="transmembrane region" description="Helical" evidence="1">
    <location>
        <begin position="77"/>
        <end position="97"/>
    </location>
</feature>
<feature type="transmembrane region" description="Helical" evidence="1">
    <location>
        <begin position="103"/>
        <end position="127"/>
    </location>
</feature>
<feature type="transmembrane region" description="Helical" evidence="1">
    <location>
        <begin position="48"/>
        <end position="70"/>
    </location>
</feature>
<dbReference type="RefSeq" id="WP_126128593.1">
    <property type="nucleotide sequence ID" value="NZ_CP034464.1"/>
</dbReference>
<keyword evidence="1" id="KW-0472">Membrane</keyword>
<gene>
    <name evidence="3" type="ORF">EJN92_15160</name>
</gene>
<keyword evidence="1" id="KW-1133">Transmembrane helix</keyword>
<keyword evidence="2" id="KW-0732">Signal</keyword>
<feature type="signal peptide" evidence="2">
    <location>
        <begin position="1"/>
        <end position="30"/>
    </location>
</feature>
<reference evidence="3 4" key="1">
    <citation type="journal article" date="2011" name="Int. J. Syst. Evol. Microbiol.">
        <title>Description of Undibacterium oligocarboniphilum sp. nov., isolated from purified water, and Undibacterium pigrum strain CCUG 49012 as the type strain of Undibacterium parvum sp. nov., and emended descriptions of the genus Undibacterium and the species Undibacterium pigrum.</title>
        <authorList>
            <person name="Eder W."/>
            <person name="Wanner G."/>
            <person name="Ludwig W."/>
            <person name="Busse H.J."/>
            <person name="Ziemke-Kageler F."/>
            <person name="Lang E."/>
        </authorList>
    </citation>
    <scope>NUCLEOTIDE SEQUENCE [LARGE SCALE GENOMIC DNA]</scope>
    <source>
        <strain evidence="3 4">DSM 23061</strain>
    </source>
</reference>
<evidence type="ECO:0000256" key="1">
    <source>
        <dbReference type="SAM" id="Phobius"/>
    </source>
</evidence>
<feature type="transmembrane region" description="Helical" evidence="1">
    <location>
        <begin position="165"/>
        <end position="189"/>
    </location>
</feature>
<feature type="transmembrane region" description="Helical" evidence="1">
    <location>
        <begin position="134"/>
        <end position="153"/>
    </location>
</feature>
<protein>
    <submittedName>
        <fullName evidence="3">HupE/UreJ family protein</fullName>
    </submittedName>
</protein>
<feature type="transmembrane region" description="Helical" evidence="1">
    <location>
        <begin position="201"/>
        <end position="220"/>
    </location>
</feature>
<dbReference type="KEGG" id="upv:EJN92_15160"/>
<dbReference type="Pfam" id="PF04955">
    <property type="entry name" value="HupE_UreJ"/>
    <property type="match status" value="1"/>
</dbReference>
<dbReference type="AlphaFoldDB" id="A0A3S9HM73"/>
<evidence type="ECO:0000313" key="3">
    <source>
        <dbReference type="EMBL" id="AZP13217.1"/>
    </source>
</evidence>
<name>A0A3S9HM73_9BURK</name>
<dbReference type="PIRSF" id="PIRSF016919">
    <property type="entry name" value="HupE_UreJ"/>
    <property type="match status" value="1"/>
</dbReference>
<proteinExistence type="predicted"/>
<evidence type="ECO:0000313" key="4">
    <source>
        <dbReference type="Proteomes" id="UP000275663"/>
    </source>
</evidence>
<feature type="chain" id="PRO_5019481563" evidence="2">
    <location>
        <begin position="31"/>
        <end position="221"/>
    </location>
</feature>
<dbReference type="EMBL" id="CP034464">
    <property type="protein sequence ID" value="AZP13217.1"/>
    <property type="molecule type" value="Genomic_DNA"/>
</dbReference>
<evidence type="ECO:0000256" key="2">
    <source>
        <dbReference type="SAM" id="SignalP"/>
    </source>
</evidence>
<accession>A0A3S9HM73</accession>
<dbReference type="InterPro" id="IPR007038">
    <property type="entry name" value="HupE_UreJ"/>
</dbReference>
<keyword evidence="4" id="KW-1185">Reference proteome</keyword>
<dbReference type="Proteomes" id="UP000275663">
    <property type="component" value="Chromosome"/>
</dbReference>
<sequence length="221" mass="22458">MHACITKITKKNGGLAIIAALLLIPSLALAHADASHLALSVAGFSSGFLHPLTGLDHLLAMLAVGVWAAQNTRTSRWLLPLVFPLMMLLGAVISLQLTRAAGAAGAAGIDASIETGIALSVLVLGGLIAFAIRLPALASAALIALFALLHGYAHGTDLASAASGIAYALGFLSCTLLLHLLGLLASLSVSGSLKQRLSRKLAKLIGAAIASCGLLFLYNLV</sequence>
<organism evidence="3 4">
    <name type="scientific">Undibacterium parvum</name>
    <dbReference type="NCBI Taxonomy" id="401471"/>
    <lineage>
        <taxon>Bacteria</taxon>
        <taxon>Pseudomonadati</taxon>
        <taxon>Pseudomonadota</taxon>
        <taxon>Betaproteobacteria</taxon>
        <taxon>Burkholderiales</taxon>
        <taxon>Oxalobacteraceae</taxon>
        <taxon>Undibacterium</taxon>
    </lineage>
</organism>